<gene>
    <name evidence="1" type="ORF">MGR_3768</name>
</gene>
<protein>
    <submittedName>
        <fullName evidence="1">Uncharacterized protein</fullName>
    </submittedName>
</protein>
<sequence length="45" mass="5070">MRWSPTRSSPKPEQRAGIEAVARRLGVPFAGLWLWTEPDLAARAH</sequence>
<reference evidence="1" key="1">
    <citation type="journal article" date="2007" name="J. Bacteriol.">
        <title>Comparative genome analysis of four magnetotactic bacteria reveals a complex set of group-specific genes implicated in magnetosome biomineralization and function.</title>
        <authorList>
            <person name="Richter M."/>
            <person name="Kube M."/>
            <person name="Bazylinski D.A."/>
            <person name="Lombardot T."/>
            <person name="Gloeckner F.O."/>
            <person name="Reinhardt R."/>
            <person name="Schueler D."/>
        </authorList>
    </citation>
    <scope>NUCLEOTIDE SEQUENCE</scope>
    <source>
        <strain evidence="1">MSR-1</strain>
    </source>
</reference>
<proteinExistence type="predicted"/>
<dbReference type="AlphaFoldDB" id="A4TW34"/>
<dbReference type="EMBL" id="CU459003">
    <property type="protein sequence ID" value="CAM74841.1"/>
    <property type="molecule type" value="Genomic_DNA"/>
</dbReference>
<evidence type="ECO:0000313" key="1">
    <source>
        <dbReference type="EMBL" id="CAM74841.1"/>
    </source>
</evidence>
<name>A4TW34_9PROT</name>
<accession>A4TW34</accession>
<organism evidence="1">
    <name type="scientific">Magnetospirillum gryphiswaldense</name>
    <dbReference type="NCBI Taxonomy" id="55518"/>
    <lineage>
        <taxon>Bacteria</taxon>
        <taxon>Pseudomonadati</taxon>
        <taxon>Pseudomonadota</taxon>
        <taxon>Alphaproteobacteria</taxon>
        <taxon>Rhodospirillales</taxon>
        <taxon>Rhodospirillaceae</taxon>
        <taxon>Magnetospirillum</taxon>
    </lineage>
</organism>